<reference evidence="1" key="2">
    <citation type="submission" date="2014-07" db="EMBL/GenBank/DDBJ databases">
        <authorList>
            <person name="Hull J."/>
        </authorList>
    </citation>
    <scope>NUCLEOTIDE SEQUENCE</scope>
</reference>
<evidence type="ECO:0000313" key="1">
    <source>
        <dbReference type="EMBL" id="JAG39166.1"/>
    </source>
</evidence>
<name>A0A0A9Z5L9_LYGHE</name>
<reference evidence="1" key="1">
    <citation type="journal article" date="2014" name="PLoS ONE">
        <title>Transcriptome-Based Identification of ABC Transporters in the Western Tarnished Plant Bug Lygus hesperus.</title>
        <authorList>
            <person name="Hull J.J."/>
            <person name="Chaney K."/>
            <person name="Geib S.M."/>
            <person name="Fabrick J.A."/>
            <person name="Brent C.S."/>
            <person name="Walsh D."/>
            <person name="Lavine L.C."/>
        </authorList>
    </citation>
    <scope>NUCLEOTIDE SEQUENCE</scope>
</reference>
<accession>A0A0A9Z5L9</accession>
<sequence length="112" mass="12434">SFCTLLCSLKSLNTPTLLQMNFFTRLRRKLKSNKSAKKAADININVDSNENDGENLNERRANLTYRPKLNARIISVCDGDAMHEGNFNIAALESANACSNIVPSLKSDFAVR</sequence>
<proteinExistence type="predicted"/>
<feature type="non-terminal residue" evidence="1">
    <location>
        <position position="1"/>
    </location>
</feature>
<organism evidence="1">
    <name type="scientific">Lygus hesperus</name>
    <name type="common">Western plant bug</name>
    <dbReference type="NCBI Taxonomy" id="30085"/>
    <lineage>
        <taxon>Eukaryota</taxon>
        <taxon>Metazoa</taxon>
        <taxon>Ecdysozoa</taxon>
        <taxon>Arthropoda</taxon>
        <taxon>Hexapoda</taxon>
        <taxon>Insecta</taxon>
        <taxon>Pterygota</taxon>
        <taxon>Neoptera</taxon>
        <taxon>Paraneoptera</taxon>
        <taxon>Hemiptera</taxon>
        <taxon>Heteroptera</taxon>
        <taxon>Panheteroptera</taxon>
        <taxon>Cimicomorpha</taxon>
        <taxon>Miridae</taxon>
        <taxon>Mirini</taxon>
        <taxon>Lygus</taxon>
    </lineage>
</organism>
<protein>
    <submittedName>
        <fullName evidence="1">Serine--tRNA ligase</fullName>
    </submittedName>
</protein>
<keyword evidence="1" id="KW-0436">Ligase</keyword>
<gene>
    <name evidence="1" type="primary">serS_9</name>
    <name evidence="1" type="ORF">CM83_18862</name>
</gene>
<dbReference type="EMBL" id="GBHO01004438">
    <property type="protein sequence ID" value="JAG39166.1"/>
    <property type="molecule type" value="Transcribed_RNA"/>
</dbReference>
<dbReference type="GO" id="GO:0016874">
    <property type="term" value="F:ligase activity"/>
    <property type="evidence" value="ECO:0007669"/>
    <property type="project" value="UniProtKB-KW"/>
</dbReference>
<dbReference type="AlphaFoldDB" id="A0A0A9Z5L9"/>